<dbReference type="RefSeq" id="WP_196197604.1">
    <property type="nucleotide sequence ID" value="NZ_JADPRT010000016.1"/>
</dbReference>
<organism evidence="3 4">
    <name type="scientific">Streptacidiphilus fuscans</name>
    <dbReference type="NCBI Taxonomy" id="2789292"/>
    <lineage>
        <taxon>Bacteria</taxon>
        <taxon>Bacillati</taxon>
        <taxon>Actinomycetota</taxon>
        <taxon>Actinomycetes</taxon>
        <taxon>Kitasatosporales</taxon>
        <taxon>Streptomycetaceae</taxon>
        <taxon>Streptacidiphilus</taxon>
    </lineage>
</organism>
<protein>
    <submittedName>
        <fullName evidence="3">Uncharacterized protein</fullName>
    </submittedName>
</protein>
<reference evidence="3" key="1">
    <citation type="submission" date="2020-11" db="EMBL/GenBank/DDBJ databases">
        <title>Isolation and identification of active actinomycetes.</title>
        <authorList>
            <person name="Yu B."/>
        </authorList>
    </citation>
    <scope>NUCLEOTIDE SEQUENCE</scope>
    <source>
        <strain evidence="3">NEAU-YB345</strain>
    </source>
</reference>
<dbReference type="EMBL" id="JADPRT010000016">
    <property type="protein sequence ID" value="MBF9072441.1"/>
    <property type="molecule type" value="Genomic_DNA"/>
</dbReference>
<feature type="region of interest" description="Disordered" evidence="1">
    <location>
        <begin position="51"/>
        <end position="106"/>
    </location>
</feature>
<evidence type="ECO:0000313" key="3">
    <source>
        <dbReference type="EMBL" id="MBF9072441.1"/>
    </source>
</evidence>
<sequence>MPRPALSQLAVGTLAVVATTVALLALSGAQSVLAVTLLVLLCLTLGTVTAARRGRHGPGRQATRRSRRPTPAARSRQQGARTQVVARGDAPATPPLRVPEPERVAH</sequence>
<comment type="caution">
    <text evidence="3">The sequence shown here is derived from an EMBL/GenBank/DDBJ whole genome shotgun (WGS) entry which is preliminary data.</text>
</comment>
<name>A0A931FI21_9ACTN</name>
<keyword evidence="2" id="KW-1133">Transmembrane helix</keyword>
<keyword evidence="2" id="KW-0812">Transmembrane</keyword>
<accession>A0A931FI21</accession>
<proteinExistence type="predicted"/>
<keyword evidence="2" id="KW-0472">Membrane</keyword>
<dbReference type="AlphaFoldDB" id="A0A931FI21"/>
<evidence type="ECO:0000313" key="4">
    <source>
        <dbReference type="Proteomes" id="UP000657385"/>
    </source>
</evidence>
<evidence type="ECO:0000256" key="1">
    <source>
        <dbReference type="SAM" id="MobiDB-lite"/>
    </source>
</evidence>
<keyword evidence="4" id="KW-1185">Reference proteome</keyword>
<evidence type="ECO:0000256" key="2">
    <source>
        <dbReference type="SAM" id="Phobius"/>
    </source>
</evidence>
<feature type="compositionally biased region" description="Basic residues" evidence="1">
    <location>
        <begin position="52"/>
        <end position="68"/>
    </location>
</feature>
<dbReference type="Proteomes" id="UP000657385">
    <property type="component" value="Unassembled WGS sequence"/>
</dbReference>
<gene>
    <name evidence="3" type="ORF">I2501_30900</name>
</gene>
<feature type="compositionally biased region" description="Low complexity" evidence="1">
    <location>
        <begin position="69"/>
        <end position="78"/>
    </location>
</feature>
<feature type="transmembrane region" description="Helical" evidence="2">
    <location>
        <begin position="32"/>
        <end position="51"/>
    </location>
</feature>